<dbReference type="Pfam" id="PF00550">
    <property type="entry name" value="PP-binding"/>
    <property type="match status" value="1"/>
</dbReference>
<organism evidence="2 3">
    <name type="scientific">Leptospira bandrabouensis</name>
    <dbReference type="NCBI Taxonomy" id="2484903"/>
    <lineage>
        <taxon>Bacteria</taxon>
        <taxon>Pseudomonadati</taxon>
        <taxon>Spirochaetota</taxon>
        <taxon>Spirochaetia</taxon>
        <taxon>Leptospirales</taxon>
        <taxon>Leptospiraceae</taxon>
        <taxon>Leptospira</taxon>
    </lineage>
</organism>
<dbReference type="Proteomes" id="UP000297649">
    <property type="component" value="Unassembled WGS sequence"/>
</dbReference>
<protein>
    <submittedName>
        <fullName evidence="2">Acyl-CoA synthetase</fullName>
    </submittedName>
</protein>
<dbReference type="PANTHER" id="PTHR44394">
    <property type="entry name" value="BETA-ALANINE-ACTIVATING ENZYME"/>
    <property type="match status" value="1"/>
</dbReference>
<sequence>MASVLRFANNEYFLSGNFESDLKSQNPILVDPLWKGTKLEEHLSTFPLPTLSTQGSFCLVTSGSTGLPKMVSKQWNEIEEEILFWEKQTEIQSLYKNADTVHVQVPLCHLYGLLWGYLLPKRFGVSIDCSPSSENGKLWITSAPKLQSTFTLGKPLPEFAVVSGMKFPVPLSRSLREKGGISVLEIYGSTETGGIGYRDPLRQNRFQILQVVQINFVPESGSEETELQMQSPFLSHESFLLEKEGWTKHILPQNAYYATGDLGNWSDLGWFLFGRKDRIIKHNGKRVSLDRIESEILGLSLEGEFLCVPVADKFGFGETIGLFCTSQLPAAEILKILRKELPDSHVPRVVLQKDLIPKLPNGKPDYPTITKLCNEEYGRIQNQIVTLKKDTQIDSHSSVMEILESILGVQPDENKHLVYDYGMDSIQYTELILKLERKIKHKIPEEDKQTSYFASLSGIEEYIQEKLYLLK</sequence>
<gene>
    <name evidence="2" type="ORF">EHR08_18450</name>
</gene>
<dbReference type="SUPFAM" id="SSF56801">
    <property type="entry name" value="Acetyl-CoA synthetase-like"/>
    <property type="match status" value="1"/>
</dbReference>
<dbReference type="Gene3D" id="3.40.50.12780">
    <property type="entry name" value="N-terminal domain of ligase-like"/>
    <property type="match status" value="1"/>
</dbReference>
<dbReference type="Pfam" id="PF00501">
    <property type="entry name" value="AMP-binding"/>
    <property type="match status" value="1"/>
</dbReference>
<reference evidence="2" key="1">
    <citation type="journal article" date="2019" name="PLoS Negl. Trop. Dis.">
        <title>Revisiting the worldwide diversity of Leptospira species in the environment.</title>
        <authorList>
            <person name="Vincent A.T."/>
            <person name="Schiettekatte O."/>
            <person name="Bourhy P."/>
            <person name="Veyrier F.J."/>
            <person name="Picardeau M."/>
        </authorList>
    </citation>
    <scope>NUCLEOTIDE SEQUENCE [LARGE SCALE GENOMIC DNA]</scope>
    <source>
        <strain evidence="2">201601109</strain>
    </source>
</reference>
<dbReference type="Gene3D" id="1.10.1200.10">
    <property type="entry name" value="ACP-like"/>
    <property type="match status" value="1"/>
</dbReference>
<dbReference type="InterPro" id="IPR009081">
    <property type="entry name" value="PP-bd_ACP"/>
</dbReference>
<dbReference type="InterPro" id="IPR052091">
    <property type="entry name" value="Beta-ala_Activ/Resist"/>
</dbReference>
<dbReference type="InterPro" id="IPR000873">
    <property type="entry name" value="AMP-dep_synth/lig_dom"/>
</dbReference>
<evidence type="ECO:0000259" key="1">
    <source>
        <dbReference type="PROSITE" id="PS50075"/>
    </source>
</evidence>
<dbReference type="InterPro" id="IPR045851">
    <property type="entry name" value="AMP-bd_C_sf"/>
</dbReference>
<dbReference type="InterPro" id="IPR042099">
    <property type="entry name" value="ANL_N_sf"/>
</dbReference>
<dbReference type="OrthoDB" id="9787658at2"/>
<dbReference type="SUPFAM" id="SSF47336">
    <property type="entry name" value="ACP-like"/>
    <property type="match status" value="1"/>
</dbReference>
<dbReference type="RefSeq" id="WP_135743764.1">
    <property type="nucleotide sequence ID" value="NZ_JAIZBL010000005.1"/>
</dbReference>
<dbReference type="Gene3D" id="3.30.300.30">
    <property type="match status" value="1"/>
</dbReference>
<keyword evidence="3" id="KW-1185">Reference proteome</keyword>
<dbReference type="PROSITE" id="PS50075">
    <property type="entry name" value="CARRIER"/>
    <property type="match status" value="1"/>
</dbReference>
<proteinExistence type="predicted"/>
<dbReference type="AlphaFoldDB" id="A0A6H3NRM8"/>
<feature type="domain" description="Carrier" evidence="1">
    <location>
        <begin position="390"/>
        <end position="467"/>
    </location>
</feature>
<dbReference type="EMBL" id="RQHU01000024">
    <property type="protein sequence ID" value="TGN11489.1"/>
    <property type="molecule type" value="Genomic_DNA"/>
</dbReference>
<evidence type="ECO:0000313" key="2">
    <source>
        <dbReference type="EMBL" id="TGN11489.1"/>
    </source>
</evidence>
<name>A0A6H3NRM8_9LEPT</name>
<dbReference type="InterPro" id="IPR036736">
    <property type="entry name" value="ACP-like_sf"/>
</dbReference>
<comment type="caution">
    <text evidence="2">The sequence shown here is derived from an EMBL/GenBank/DDBJ whole genome shotgun (WGS) entry which is preliminary data.</text>
</comment>
<evidence type="ECO:0000313" key="3">
    <source>
        <dbReference type="Proteomes" id="UP000297649"/>
    </source>
</evidence>
<accession>A0A6H3NRM8</accession>
<dbReference type="GO" id="GO:0043041">
    <property type="term" value="P:amino acid activation for nonribosomal peptide biosynthetic process"/>
    <property type="evidence" value="ECO:0007669"/>
    <property type="project" value="TreeGrafter"/>
</dbReference>
<dbReference type="PANTHER" id="PTHR44394:SF1">
    <property type="entry name" value="BETA-ALANINE-ACTIVATING ENZYME"/>
    <property type="match status" value="1"/>
</dbReference>